<dbReference type="Gene3D" id="1.25.40.10">
    <property type="entry name" value="Tetratricopeptide repeat domain"/>
    <property type="match status" value="2"/>
</dbReference>
<reference evidence="4" key="2">
    <citation type="journal article" date="2019" name="Int. J. Syst. Evol. Microbiol.">
        <title>The Global Catalogue of Microorganisms (GCM) 10K type strain sequencing project: providing services to taxonomists for standard genome sequencing and annotation.</title>
        <authorList>
            <consortium name="The Broad Institute Genomics Platform"/>
            <consortium name="The Broad Institute Genome Sequencing Center for Infectious Disease"/>
            <person name="Wu L."/>
            <person name="Ma J."/>
        </authorList>
    </citation>
    <scope>NUCLEOTIDE SEQUENCE [LARGE SCALE GENOMIC DNA]</scope>
    <source>
        <strain evidence="4">JCM 10667</strain>
    </source>
</reference>
<sequence>MSNDDRLATGIGPAAVTALPQAAAEDDTDAASLWCARLAQFGMIGAAQDHFRPAAEGGDLAAVKCLVWLAWEAGQDGDAVTWLRRAARADDPWAMFELGRSLPDEAEQWYRRAAEKGDGLAMNNLGSLLSRAGRREEAMDWYRRAAEAGVELAMNNLAIQHVLQGDTENAGQWFRRAADAGSVDGMANLGRLKLETDDLQEAETWLTRAAERGHAGAAELLADLLTRTGEPDR</sequence>
<dbReference type="InterPro" id="IPR006597">
    <property type="entry name" value="Sel1-like"/>
</dbReference>
<dbReference type="AlphaFoldDB" id="A0A7W7IFY8"/>
<organism evidence="2 3">
    <name type="scientific">Actinomadura livida</name>
    <dbReference type="NCBI Taxonomy" id="79909"/>
    <lineage>
        <taxon>Bacteria</taxon>
        <taxon>Bacillati</taxon>
        <taxon>Actinomycetota</taxon>
        <taxon>Actinomycetes</taxon>
        <taxon>Streptosporangiales</taxon>
        <taxon>Thermomonosporaceae</taxon>
        <taxon>Actinomadura</taxon>
    </lineage>
</organism>
<dbReference type="InterPro" id="IPR050767">
    <property type="entry name" value="Sel1_AlgK"/>
</dbReference>
<dbReference type="EMBL" id="BAAAHD010000018">
    <property type="protein sequence ID" value="GAA0556808.1"/>
    <property type="molecule type" value="Genomic_DNA"/>
</dbReference>
<dbReference type="PANTHER" id="PTHR11102">
    <property type="entry name" value="SEL-1-LIKE PROTEIN"/>
    <property type="match status" value="1"/>
</dbReference>
<evidence type="ECO:0000313" key="2">
    <source>
        <dbReference type="EMBL" id="MBB4776396.1"/>
    </source>
</evidence>
<dbReference type="Proteomes" id="UP000549343">
    <property type="component" value="Unassembled WGS sequence"/>
</dbReference>
<dbReference type="PANTHER" id="PTHR11102:SF160">
    <property type="entry name" value="ERAD-ASSOCIATED E3 UBIQUITIN-PROTEIN LIGASE COMPONENT HRD3"/>
    <property type="match status" value="1"/>
</dbReference>
<dbReference type="Pfam" id="PF13374">
    <property type="entry name" value="TPR_10"/>
    <property type="match status" value="1"/>
</dbReference>
<comment type="caution">
    <text evidence="2">The sequence shown here is derived from an EMBL/GenBank/DDBJ whole genome shotgun (WGS) entry which is preliminary data.</text>
</comment>
<evidence type="ECO:0000313" key="4">
    <source>
        <dbReference type="Proteomes" id="UP001501427"/>
    </source>
</evidence>
<dbReference type="EMBL" id="JACHMV010000001">
    <property type="protein sequence ID" value="MBB4776396.1"/>
    <property type="molecule type" value="Genomic_DNA"/>
</dbReference>
<accession>A0A7W7IFY8</accession>
<evidence type="ECO:0000313" key="1">
    <source>
        <dbReference type="EMBL" id="GAA0556808.1"/>
    </source>
</evidence>
<keyword evidence="4" id="KW-1185">Reference proteome</keyword>
<dbReference type="SMART" id="SM00671">
    <property type="entry name" value="SEL1"/>
    <property type="match status" value="4"/>
</dbReference>
<reference evidence="2 3" key="3">
    <citation type="submission" date="2020-08" db="EMBL/GenBank/DDBJ databases">
        <title>Sequencing the genomes of 1000 actinobacteria strains.</title>
        <authorList>
            <person name="Klenk H.-P."/>
        </authorList>
    </citation>
    <scope>NUCLEOTIDE SEQUENCE [LARGE SCALE GENOMIC DNA]</scope>
    <source>
        <strain evidence="2 3">DSM 44772</strain>
    </source>
</reference>
<reference evidence="1" key="1">
    <citation type="journal article" date="2014" name="Int. J. Syst. Evol. Microbiol.">
        <title>Complete genome of a new Firmicutes species belonging to the dominant human colonic microbiota ('Ruminococcus bicirculans') reveals two chromosomes and a selective capacity to utilize plant glucans.</title>
        <authorList>
            <consortium name="NISC Comparative Sequencing Program"/>
            <person name="Wegmann U."/>
            <person name="Louis P."/>
            <person name="Goesmann A."/>
            <person name="Henrissat B."/>
            <person name="Duncan S.H."/>
            <person name="Flint H.J."/>
        </authorList>
    </citation>
    <scope>NUCLEOTIDE SEQUENCE</scope>
    <source>
        <strain evidence="1">JCM 10667</strain>
    </source>
</reference>
<dbReference type="Proteomes" id="UP001501427">
    <property type="component" value="Unassembled WGS sequence"/>
</dbReference>
<reference evidence="1" key="4">
    <citation type="submission" date="2023-12" db="EMBL/GenBank/DDBJ databases">
        <authorList>
            <person name="Sun Q."/>
            <person name="Inoue M."/>
        </authorList>
    </citation>
    <scope>NUCLEOTIDE SEQUENCE</scope>
    <source>
        <strain evidence="1">JCM 10667</strain>
    </source>
</reference>
<gene>
    <name evidence="2" type="ORF">F4557_004814</name>
    <name evidence="1" type="ORF">GCM10009546_18590</name>
</gene>
<dbReference type="Pfam" id="PF08238">
    <property type="entry name" value="Sel1"/>
    <property type="match status" value="4"/>
</dbReference>
<protein>
    <submittedName>
        <fullName evidence="2">TPR repeat protein</fullName>
    </submittedName>
</protein>
<dbReference type="SUPFAM" id="SSF81901">
    <property type="entry name" value="HCP-like"/>
    <property type="match status" value="1"/>
</dbReference>
<name>A0A7W7IFY8_9ACTN</name>
<proteinExistence type="predicted"/>
<dbReference type="RefSeq" id="WP_184886272.1">
    <property type="nucleotide sequence ID" value="NZ_BAAAHD010000018.1"/>
</dbReference>
<dbReference type="InterPro" id="IPR011990">
    <property type="entry name" value="TPR-like_helical_dom_sf"/>
</dbReference>
<evidence type="ECO:0000313" key="3">
    <source>
        <dbReference type="Proteomes" id="UP000549343"/>
    </source>
</evidence>